<dbReference type="SMART" id="SM00382">
    <property type="entry name" value="AAA"/>
    <property type="match status" value="1"/>
</dbReference>
<name>A0A5S4ZWE0_9FIRM</name>
<dbReference type="Gene3D" id="3.40.50.300">
    <property type="entry name" value="P-loop containing nucleotide triphosphate hydrolases"/>
    <property type="match status" value="1"/>
</dbReference>
<accession>A0A5S4ZWE0</accession>
<keyword evidence="1" id="KW-0813">Transport</keyword>
<dbReference type="GO" id="GO:0005524">
    <property type="term" value="F:ATP binding"/>
    <property type="evidence" value="ECO:0007669"/>
    <property type="project" value="UniProtKB-KW"/>
</dbReference>
<evidence type="ECO:0000259" key="4">
    <source>
        <dbReference type="PROSITE" id="PS50893"/>
    </source>
</evidence>
<dbReference type="GO" id="GO:0015192">
    <property type="term" value="F:L-phenylalanine transmembrane transporter activity"/>
    <property type="evidence" value="ECO:0007669"/>
    <property type="project" value="TreeGrafter"/>
</dbReference>
<dbReference type="InterPro" id="IPR003439">
    <property type="entry name" value="ABC_transporter-like_ATP-bd"/>
</dbReference>
<feature type="domain" description="ABC transporter" evidence="4">
    <location>
        <begin position="4"/>
        <end position="252"/>
    </location>
</feature>
<sequence>MSLLKVSNLCKSFGGLQAVNHFDLTLEPGEVVGLIGPNGAGKTTVFNLITGHFPPTSGEIIFEGHSLVNKAPYDICNTGIARTFQNIRLFKNNTVLDNVRAAFHSTTNYGLLGAVFRTPRFRSEEKRITGAAMNLLEILNLADRANDTAASLPYGDQRRLEIARALASNPKLLLLDEPAAGMNPSEVVNLVQLIKNVKAQFNLTVLVIEHQMGLVRNLCERVVVMDFGQVIAAGLPEDIRKDPKVLEAYLGKGASA</sequence>
<keyword evidence="6" id="KW-1185">Reference proteome</keyword>
<dbReference type="GO" id="GO:0015188">
    <property type="term" value="F:L-isoleucine transmembrane transporter activity"/>
    <property type="evidence" value="ECO:0007669"/>
    <property type="project" value="TreeGrafter"/>
</dbReference>
<dbReference type="AlphaFoldDB" id="A0A5S4ZWE0"/>
<dbReference type="FunFam" id="3.40.50.300:FF:000421">
    <property type="entry name" value="Branched-chain amino acid ABC transporter ATP-binding protein"/>
    <property type="match status" value="1"/>
</dbReference>
<dbReference type="Pfam" id="PF00005">
    <property type="entry name" value="ABC_tran"/>
    <property type="match status" value="1"/>
</dbReference>
<proteinExistence type="predicted"/>
<comment type="caution">
    <text evidence="5">The sequence shown here is derived from an EMBL/GenBank/DDBJ whole genome shotgun (WGS) entry which is preliminary data.</text>
</comment>
<dbReference type="RefSeq" id="WP_166510583.1">
    <property type="nucleotide sequence ID" value="NZ_VNHM01000002.1"/>
</dbReference>
<dbReference type="EMBL" id="VNHM01000002">
    <property type="protein sequence ID" value="TYO97338.1"/>
    <property type="molecule type" value="Genomic_DNA"/>
</dbReference>
<keyword evidence="3 5" id="KW-0067">ATP-binding</keyword>
<dbReference type="Pfam" id="PF12399">
    <property type="entry name" value="BCA_ABC_TP_C"/>
    <property type="match status" value="1"/>
</dbReference>
<gene>
    <name evidence="5" type="ORF">LX24_00532</name>
</gene>
<dbReference type="GO" id="GO:0015808">
    <property type="term" value="P:L-alanine transport"/>
    <property type="evidence" value="ECO:0007669"/>
    <property type="project" value="TreeGrafter"/>
</dbReference>
<dbReference type="Proteomes" id="UP000323166">
    <property type="component" value="Unassembled WGS sequence"/>
</dbReference>
<dbReference type="GO" id="GO:0005886">
    <property type="term" value="C:plasma membrane"/>
    <property type="evidence" value="ECO:0007669"/>
    <property type="project" value="TreeGrafter"/>
</dbReference>
<dbReference type="InterPro" id="IPR051120">
    <property type="entry name" value="ABC_AA/LPS_Transport"/>
</dbReference>
<organism evidence="5 6">
    <name type="scientific">Desulfallas thermosapovorans DSM 6562</name>
    <dbReference type="NCBI Taxonomy" id="1121431"/>
    <lineage>
        <taxon>Bacteria</taxon>
        <taxon>Bacillati</taxon>
        <taxon>Bacillota</taxon>
        <taxon>Clostridia</taxon>
        <taxon>Eubacteriales</taxon>
        <taxon>Desulfallaceae</taxon>
        <taxon>Desulfallas</taxon>
    </lineage>
</organism>
<dbReference type="InterPro" id="IPR003593">
    <property type="entry name" value="AAA+_ATPase"/>
</dbReference>
<protein>
    <submittedName>
        <fullName evidence="5">Amino acid/amide ABC transporter ATP-binding protein 1 (HAAT family)</fullName>
    </submittedName>
</protein>
<keyword evidence="2" id="KW-0547">Nucleotide-binding</keyword>
<evidence type="ECO:0000256" key="1">
    <source>
        <dbReference type="ARBA" id="ARBA00022448"/>
    </source>
</evidence>
<dbReference type="InterPro" id="IPR032823">
    <property type="entry name" value="BCA_ABC_TP_C"/>
</dbReference>
<dbReference type="GO" id="GO:1903806">
    <property type="term" value="P:L-isoleucine import across plasma membrane"/>
    <property type="evidence" value="ECO:0007669"/>
    <property type="project" value="TreeGrafter"/>
</dbReference>
<evidence type="ECO:0000313" key="6">
    <source>
        <dbReference type="Proteomes" id="UP000323166"/>
    </source>
</evidence>
<evidence type="ECO:0000313" key="5">
    <source>
        <dbReference type="EMBL" id="TYO97338.1"/>
    </source>
</evidence>
<dbReference type="CDD" id="cd03219">
    <property type="entry name" value="ABC_Mj1267_LivG_branched"/>
    <property type="match status" value="1"/>
</dbReference>
<dbReference type="PANTHER" id="PTHR45772:SF7">
    <property type="entry name" value="AMINO ACID ABC TRANSPORTER ATP-BINDING PROTEIN"/>
    <property type="match status" value="1"/>
</dbReference>
<dbReference type="PROSITE" id="PS50893">
    <property type="entry name" value="ABC_TRANSPORTER_2"/>
    <property type="match status" value="1"/>
</dbReference>
<evidence type="ECO:0000256" key="3">
    <source>
        <dbReference type="ARBA" id="ARBA00022840"/>
    </source>
</evidence>
<dbReference type="GO" id="GO:1903805">
    <property type="term" value="P:L-valine import across plasma membrane"/>
    <property type="evidence" value="ECO:0007669"/>
    <property type="project" value="TreeGrafter"/>
</dbReference>
<reference evidence="5 6" key="1">
    <citation type="submission" date="2019-07" db="EMBL/GenBank/DDBJ databases">
        <title>Genomic Encyclopedia of Type Strains, Phase I: the one thousand microbial genomes (KMG-I) project.</title>
        <authorList>
            <person name="Kyrpides N."/>
        </authorList>
    </citation>
    <scope>NUCLEOTIDE SEQUENCE [LARGE SCALE GENOMIC DNA]</scope>
    <source>
        <strain evidence="5 6">DSM 6562</strain>
    </source>
</reference>
<dbReference type="GO" id="GO:0005304">
    <property type="term" value="F:L-valine transmembrane transporter activity"/>
    <property type="evidence" value="ECO:0007669"/>
    <property type="project" value="TreeGrafter"/>
</dbReference>
<dbReference type="InterPro" id="IPR027417">
    <property type="entry name" value="P-loop_NTPase"/>
</dbReference>
<dbReference type="PANTHER" id="PTHR45772">
    <property type="entry name" value="CONSERVED COMPONENT OF ABC TRANSPORTER FOR NATURAL AMINO ACIDS-RELATED"/>
    <property type="match status" value="1"/>
</dbReference>
<evidence type="ECO:0000256" key="2">
    <source>
        <dbReference type="ARBA" id="ARBA00022741"/>
    </source>
</evidence>
<dbReference type="SUPFAM" id="SSF52540">
    <property type="entry name" value="P-loop containing nucleoside triphosphate hydrolases"/>
    <property type="match status" value="1"/>
</dbReference>
<dbReference type="GO" id="GO:0016887">
    <property type="term" value="F:ATP hydrolysis activity"/>
    <property type="evidence" value="ECO:0007669"/>
    <property type="project" value="InterPro"/>
</dbReference>
<dbReference type="GO" id="GO:0042941">
    <property type="term" value="P:D-alanine transmembrane transport"/>
    <property type="evidence" value="ECO:0007669"/>
    <property type="project" value="TreeGrafter"/>
</dbReference>